<accession>A0A4Q0AH34</accession>
<keyword evidence="3" id="KW-1185">Reference proteome</keyword>
<feature type="compositionally biased region" description="Polar residues" evidence="1">
    <location>
        <begin position="1"/>
        <end position="13"/>
    </location>
</feature>
<evidence type="ECO:0000313" key="3">
    <source>
        <dbReference type="Proteomes" id="UP000289257"/>
    </source>
</evidence>
<name>A0A4Q0AH34_9BACT</name>
<sequence length="166" mass="17742">MDITPQDEQQPMSDDQELAKALAGVLPDMPEPVATAPEASAVVAPTPDPQLEPANSDLPQPSFVPPASEPNFTPSVSTTPGSSDLDDIKKTALGELRPLIDKVDLPAEERFDTYLMLIRSTDDSSLIAPAHAAAQGISDETRRAQALLDIIKEIDYLSRNNQAPTA</sequence>
<feature type="compositionally biased region" description="Polar residues" evidence="1">
    <location>
        <begin position="70"/>
        <end position="82"/>
    </location>
</feature>
<reference evidence="2" key="1">
    <citation type="submission" date="2019-01" db="EMBL/GenBank/DDBJ databases">
        <title>Genomic signatures and co-occurrence patterns of the ultra-small Saccharimodia (Patescibacteria phylum) suggest a symbiotic lifestyle.</title>
        <authorList>
            <person name="Lemos L."/>
            <person name="Medeiros J."/>
            <person name="Andreote F."/>
            <person name="Fernandes G."/>
            <person name="Varani A."/>
            <person name="Oliveira G."/>
            <person name="Pylro V."/>
        </authorList>
    </citation>
    <scope>NUCLEOTIDE SEQUENCE [LARGE SCALE GENOMIC DNA]</scope>
    <source>
        <strain evidence="2">AMD02</strain>
    </source>
</reference>
<dbReference type="AlphaFoldDB" id="A0A4Q0AH34"/>
<gene>
    <name evidence="2" type="ORF">EOT05_01430</name>
</gene>
<dbReference type="Proteomes" id="UP000289257">
    <property type="component" value="Unassembled WGS sequence"/>
</dbReference>
<evidence type="ECO:0000256" key="1">
    <source>
        <dbReference type="SAM" id="MobiDB-lite"/>
    </source>
</evidence>
<dbReference type="EMBL" id="SCKX01000001">
    <property type="protein sequence ID" value="RWZ78404.1"/>
    <property type="molecule type" value="Genomic_DNA"/>
</dbReference>
<evidence type="ECO:0000313" key="2">
    <source>
        <dbReference type="EMBL" id="RWZ78404.1"/>
    </source>
</evidence>
<comment type="caution">
    <text evidence="2">The sequence shown here is derived from an EMBL/GenBank/DDBJ whole genome shotgun (WGS) entry which is preliminary data.</text>
</comment>
<feature type="region of interest" description="Disordered" evidence="1">
    <location>
        <begin position="1"/>
        <end position="87"/>
    </location>
</feature>
<protein>
    <submittedName>
        <fullName evidence="2">Uncharacterized protein</fullName>
    </submittedName>
</protein>
<organism evidence="2 3">
    <name type="scientific">Candidatus Microsaccharimonas sossegonensis</name>
    <dbReference type="NCBI Taxonomy" id="2506948"/>
    <lineage>
        <taxon>Bacteria</taxon>
        <taxon>Candidatus Saccharimonadota</taxon>
        <taxon>Candidatus Saccharimonadia</taxon>
        <taxon>Candidatus Saccharimonadales</taxon>
        <taxon>Candidatus Saccharimonadaceae</taxon>
        <taxon>Candidatus Microsaccharimonas</taxon>
    </lineage>
</organism>
<proteinExistence type="predicted"/>